<protein>
    <submittedName>
        <fullName evidence="2">Uncharacterized protein</fullName>
    </submittedName>
</protein>
<feature type="region of interest" description="Disordered" evidence="1">
    <location>
        <begin position="117"/>
        <end position="191"/>
    </location>
</feature>
<dbReference type="AlphaFoldDB" id="A0A426UAB6"/>
<feature type="compositionally biased region" description="Basic and acidic residues" evidence="1">
    <location>
        <begin position="122"/>
        <end position="135"/>
    </location>
</feature>
<accession>A0A426UAB6</accession>
<dbReference type="Proteomes" id="UP000280307">
    <property type="component" value="Unassembled WGS sequence"/>
</dbReference>
<dbReference type="EMBL" id="RSAS01000067">
    <property type="protein sequence ID" value="RRR77373.1"/>
    <property type="molecule type" value="Genomic_DNA"/>
</dbReference>
<reference evidence="2 3" key="1">
    <citation type="submission" date="2018-12" db="EMBL/GenBank/DDBJ databases">
        <title>Genome Sequence of Candidatus Viridilinea halotolerans isolated from saline sulfide-rich spring.</title>
        <authorList>
            <person name="Grouzdev D.S."/>
            <person name="Burganskaya E.I."/>
            <person name="Krutkina M.S."/>
            <person name="Sukhacheva M.V."/>
            <person name="Gorlenko V.M."/>
        </authorList>
    </citation>
    <scope>NUCLEOTIDE SEQUENCE [LARGE SCALE GENOMIC DNA]</scope>
    <source>
        <strain evidence="2">Chok-6</strain>
    </source>
</reference>
<evidence type="ECO:0000313" key="3">
    <source>
        <dbReference type="Proteomes" id="UP000280307"/>
    </source>
</evidence>
<name>A0A426UAB6_9CHLR</name>
<evidence type="ECO:0000313" key="2">
    <source>
        <dbReference type="EMBL" id="RRR77373.1"/>
    </source>
</evidence>
<proteinExistence type="predicted"/>
<organism evidence="2 3">
    <name type="scientific">Candidatus Viridilinea halotolerans</name>
    <dbReference type="NCBI Taxonomy" id="2491704"/>
    <lineage>
        <taxon>Bacteria</taxon>
        <taxon>Bacillati</taxon>
        <taxon>Chloroflexota</taxon>
        <taxon>Chloroflexia</taxon>
        <taxon>Chloroflexales</taxon>
        <taxon>Chloroflexineae</taxon>
        <taxon>Oscillochloridaceae</taxon>
        <taxon>Candidatus Viridilinea</taxon>
    </lineage>
</organism>
<evidence type="ECO:0000256" key="1">
    <source>
        <dbReference type="SAM" id="MobiDB-lite"/>
    </source>
</evidence>
<sequence>MGSHEHVPPYAALPPLDSQRIEVLRLLGRLELMDGPTLFQTLYAGRASHTTLKRDLLELYQHRLVWRTTAPPTARSLEQVSSGRTGRVGGRRRYIYGLSDEGRTLLDSLGVEPDARSLAALKSRDPRGRYKDAREPGSLAHPTPHGAGCAGGEAARTTRQKEILEGRSPSKPPRNRSSPTGGVTGHRVSPRLARRLGARLAAHEPRRLRQRMGCPLGRIPLTERRQHGQPAQRVACGSRRHPTDAACARCGRKCGPKPALKRG</sequence>
<gene>
    <name evidence="2" type="ORF">EI684_01590</name>
</gene>
<comment type="caution">
    <text evidence="2">The sequence shown here is derived from an EMBL/GenBank/DDBJ whole genome shotgun (WGS) entry which is preliminary data.</text>
</comment>